<dbReference type="PROSITE" id="PS50995">
    <property type="entry name" value="HTH_MARR_2"/>
    <property type="match status" value="1"/>
</dbReference>
<dbReference type="SUPFAM" id="SSF46785">
    <property type="entry name" value="Winged helix' DNA-binding domain"/>
    <property type="match status" value="1"/>
</dbReference>
<reference evidence="5" key="1">
    <citation type="submission" date="2020-12" db="EMBL/GenBank/DDBJ databases">
        <authorList>
            <person name="Huq M.A."/>
        </authorList>
    </citation>
    <scope>NUCLEOTIDE SEQUENCE</scope>
    <source>
        <strain evidence="5">MAHUQ-46</strain>
    </source>
</reference>
<evidence type="ECO:0000259" key="4">
    <source>
        <dbReference type="PROSITE" id="PS50995"/>
    </source>
</evidence>
<sequence length="157" mass="17976">MDQIDELRKDIILDIYRASNLLERVGRGIAIQHGLTSIQQWFIIGTLFRSPEGQLTLKELSENILVTKQNMTGMVRRLEQAGHIVTWKDPADRRSTRARLTESGKQVFHDLRNSGVSSNVRSFSFLNDEETRSFALMLERLVSELQQLEAADKPEHA</sequence>
<accession>A0A934J572</accession>
<dbReference type="PANTHER" id="PTHR33164:SF43">
    <property type="entry name" value="HTH-TYPE TRANSCRIPTIONAL REPRESSOR YETL"/>
    <property type="match status" value="1"/>
</dbReference>
<dbReference type="PANTHER" id="PTHR33164">
    <property type="entry name" value="TRANSCRIPTIONAL REGULATOR, MARR FAMILY"/>
    <property type="match status" value="1"/>
</dbReference>
<evidence type="ECO:0000256" key="3">
    <source>
        <dbReference type="ARBA" id="ARBA00023163"/>
    </source>
</evidence>
<dbReference type="EMBL" id="JAELUP010000012">
    <property type="protein sequence ID" value="MBJ6360635.1"/>
    <property type="molecule type" value="Genomic_DNA"/>
</dbReference>
<keyword evidence="2" id="KW-0238">DNA-binding</keyword>
<protein>
    <submittedName>
        <fullName evidence="5">MarR family transcriptional regulator</fullName>
    </submittedName>
</protein>
<dbReference type="Pfam" id="PF12802">
    <property type="entry name" value="MarR_2"/>
    <property type="match status" value="1"/>
</dbReference>
<dbReference type="AlphaFoldDB" id="A0A934J572"/>
<evidence type="ECO:0000256" key="2">
    <source>
        <dbReference type="ARBA" id="ARBA00023125"/>
    </source>
</evidence>
<dbReference type="GO" id="GO:0003677">
    <property type="term" value="F:DNA binding"/>
    <property type="evidence" value="ECO:0007669"/>
    <property type="project" value="UniProtKB-KW"/>
</dbReference>
<evidence type="ECO:0000313" key="6">
    <source>
        <dbReference type="Proteomes" id="UP000640274"/>
    </source>
</evidence>
<dbReference type="GO" id="GO:0006950">
    <property type="term" value="P:response to stress"/>
    <property type="evidence" value="ECO:0007669"/>
    <property type="project" value="TreeGrafter"/>
</dbReference>
<dbReference type="InterPro" id="IPR000835">
    <property type="entry name" value="HTH_MarR-typ"/>
</dbReference>
<dbReference type="SMART" id="SM00347">
    <property type="entry name" value="HTH_MARR"/>
    <property type="match status" value="1"/>
</dbReference>
<dbReference type="PROSITE" id="PS01117">
    <property type="entry name" value="HTH_MARR_1"/>
    <property type="match status" value="1"/>
</dbReference>
<keyword evidence="1" id="KW-0805">Transcription regulation</keyword>
<dbReference type="InterPro" id="IPR023187">
    <property type="entry name" value="Tscrpt_reg_MarR-type_CS"/>
</dbReference>
<evidence type="ECO:0000256" key="1">
    <source>
        <dbReference type="ARBA" id="ARBA00023015"/>
    </source>
</evidence>
<proteinExistence type="predicted"/>
<dbReference type="InterPro" id="IPR039422">
    <property type="entry name" value="MarR/SlyA-like"/>
</dbReference>
<evidence type="ECO:0000313" key="5">
    <source>
        <dbReference type="EMBL" id="MBJ6360635.1"/>
    </source>
</evidence>
<dbReference type="GO" id="GO:0003700">
    <property type="term" value="F:DNA-binding transcription factor activity"/>
    <property type="evidence" value="ECO:0007669"/>
    <property type="project" value="InterPro"/>
</dbReference>
<dbReference type="PRINTS" id="PR00598">
    <property type="entry name" value="HTHMARR"/>
</dbReference>
<keyword evidence="3" id="KW-0804">Transcription</keyword>
<keyword evidence="6" id="KW-1185">Reference proteome</keyword>
<comment type="caution">
    <text evidence="5">The sequence shown here is derived from an EMBL/GenBank/DDBJ whole genome shotgun (WGS) entry which is preliminary data.</text>
</comment>
<gene>
    <name evidence="5" type="ORF">JFN88_04780</name>
</gene>
<dbReference type="RefSeq" id="WP_199018186.1">
    <property type="nucleotide sequence ID" value="NZ_JAELUP010000012.1"/>
</dbReference>
<dbReference type="InterPro" id="IPR036388">
    <property type="entry name" value="WH-like_DNA-bd_sf"/>
</dbReference>
<dbReference type="InterPro" id="IPR036390">
    <property type="entry name" value="WH_DNA-bd_sf"/>
</dbReference>
<name>A0A934J572_9BACL</name>
<feature type="domain" description="HTH marR-type" evidence="4">
    <location>
        <begin position="8"/>
        <end position="143"/>
    </location>
</feature>
<dbReference type="Gene3D" id="1.10.10.10">
    <property type="entry name" value="Winged helix-like DNA-binding domain superfamily/Winged helix DNA-binding domain"/>
    <property type="match status" value="1"/>
</dbReference>
<dbReference type="Proteomes" id="UP000640274">
    <property type="component" value="Unassembled WGS sequence"/>
</dbReference>
<organism evidence="5 6">
    <name type="scientific">Paenibacillus roseus</name>
    <dbReference type="NCBI Taxonomy" id="2798579"/>
    <lineage>
        <taxon>Bacteria</taxon>
        <taxon>Bacillati</taxon>
        <taxon>Bacillota</taxon>
        <taxon>Bacilli</taxon>
        <taxon>Bacillales</taxon>
        <taxon>Paenibacillaceae</taxon>
        <taxon>Paenibacillus</taxon>
    </lineage>
</organism>